<protein>
    <submittedName>
        <fullName evidence="1">Uncharacterized protein</fullName>
    </submittedName>
</protein>
<evidence type="ECO:0000313" key="2">
    <source>
        <dbReference type="Proteomes" id="UP000887226"/>
    </source>
</evidence>
<gene>
    <name evidence="1" type="ORF">BJ878DRAFT_543207</name>
</gene>
<evidence type="ECO:0000313" key="1">
    <source>
        <dbReference type="EMBL" id="KAG9243501.1"/>
    </source>
</evidence>
<proteinExistence type="predicted"/>
<sequence>MKTTGDSEHPKRTLGGSWTLFNWRSKVIGIKTQRIDFADQLRQPQAEIGLEELLSFLLNLGAVPDPVELRILRASGLWVPPGTPLLLSPDMHEKVLTTGPLEDSNGHLSLSVRWSSAWAVRDQYSLSHYWFSLEVHGAPLRCPPSLEEKQAEDIIKDANDTNFLEEKKCTPAKCIPETKAAPLTLCCQIGLNGLISATPDDYEAGMFDSLPTHHLEIVESITLTTGIWFVSATTAFGTSAQTILWSYKNPPDIFTFAKKIL</sequence>
<dbReference type="Proteomes" id="UP000887226">
    <property type="component" value="Unassembled WGS sequence"/>
</dbReference>
<comment type="caution">
    <text evidence="1">The sequence shown here is derived from an EMBL/GenBank/DDBJ whole genome shotgun (WGS) entry which is preliminary data.</text>
</comment>
<reference evidence="1" key="1">
    <citation type="journal article" date="2021" name="IMA Fungus">
        <title>Genomic characterization of three marine fungi, including Emericellopsis atlantica sp. nov. with signatures of a generalist lifestyle and marine biomass degradation.</title>
        <authorList>
            <person name="Hagestad O.C."/>
            <person name="Hou L."/>
            <person name="Andersen J.H."/>
            <person name="Hansen E.H."/>
            <person name="Altermark B."/>
            <person name="Li C."/>
            <person name="Kuhnert E."/>
            <person name="Cox R.J."/>
            <person name="Crous P.W."/>
            <person name="Spatafora J.W."/>
            <person name="Lail K."/>
            <person name="Amirebrahimi M."/>
            <person name="Lipzen A."/>
            <person name="Pangilinan J."/>
            <person name="Andreopoulos W."/>
            <person name="Hayes R.D."/>
            <person name="Ng V."/>
            <person name="Grigoriev I.V."/>
            <person name="Jackson S.A."/>
            <person name="Sutton T.D.S."/>
            <person name="Dobson A.D.W."/>
            <person name="Rama T."/>
        </authorList>
    </citation>
    <scope>NUCLEOTIDE SEQUENCE</scope>
    <source>
        <strain evidence="1">TRa3180A</strain>
    </source>
</reference>
<name>A0A9P7Z1D2_9HELO</name>
<dbReference type="AlphaFoldDB" id="A0A9P7Z1D2"/>
<dbReference type="OrthoDB" id="3166386at2759"/>
<keyword evidence="2" id="KW-1185">Reference proteome</keyword>
<accession>A0A9P7Z1D2</accession>
<organism evidence="1 2">
    <name type="scientific">Calycina marina</name>
    <dbReference type="NCBI Taxonomy" id="1763456"/>
    <lineage>
        <taxon>Eukaryota</taxon>
        <taxon>Fungi</taxon>
        <taxon>Dikarya</taxon>
        <taxon>Ascomycota</taxon>
        <taxon>Pezizomycotina</taxon>
        <taxon>Leotiomycetes</taxon>
        <taxon>Helotiales</taxon>
        <taxon>Pezizellaceae</taxon>
        <taxon>Calycina</taxon>
    </lineage>
</organism>
<dbReference type="EMBL" id="MU253972">
    <property type="protein sequence ID" value="KAG9243501.1"/>
    <property type="molecule type" value="Genomic_DNA"/>
</dbReference>